<dbReference type="Pfam" id="PF12727">
    <property type="entry name" value="PBP_like"/>
    <property type="match status" value="1"/>
</dbReference>
<evidence type="ECO:0000313" key="2">
    <source>
        <dbReference type="EMBL" id="MBU2872795.1"/>
    </source>
</evidence>
<keyword evidence="3" id="KW-1185">Reference proteome</keyword>
<gene>
    <name evidence="2" type="ORF">KO508_02150</name>
</gene>
<feature type="domain" description="PBP" evidence="1">
    <location>
        <begin position="141"/>
        <end position="324"/>
    </location>
</feature>
<organism evidence="2 3">
    <name type="scientific">Marinobacter salexigens</name>
    <dbReference type="NCBI Taxonomy" id="1925763"/>
    <lineage>
        <taxon>Bacteria</taxon>
        <taxon>Pseudomonadati</taxon>
        <taxon>Pseudomonadota</taxon>
        <taxon>Gammaproteobacteria</taxon>
        <taxon>Pseudomonadales</taxon>
        <taxon>Marinobacteraceae</taxon>
        <taxon>Marinobacter</taxon>
    </lineage>
</organism>
<name>A0ABS6A5L7_9GAMM</name>
<dbReference type="Proteomes" id="UP000753376">
    <property type="component" value="Unassembled WGS sequence"/>
</dbReference>
<dbReference type="RefSeq" id="WP_216006691.1">
    <property type="nucleotide sequence ID" value="NZ_JAHKPV010000001.1"/>
</dbReference>
<accession>A0ABS6A5L7</accession>
<dbReference type="InterPro" id="IPR024370">
    <property type="entry name" value="PBP_domain"/>
</dbReference>
<dbReference type="EMBL" id="JAHKPV010000001">
    <property type="protein sequence ID" value="MBU2872795.1"/>
    <property type="molecule type" value="Genomic_DNA"/>
</dbReference>
<dbReference type="PANTHER" id="PTHR38431:SF1">
    <property type="entry name" value="BLL2305 PROTEIN"/>
    <property type="match status" value="1"/>
</dbReference>
<reference evidence="2 3" key="1">
    <citation type="submission" date="2021-05" db="EMBL/GenBank/DDBJ databases">
        <title>Draft genomes of bacteria isolated from model marine particles.</title>
        <authorList>
            <person name="Datta M.S."/>
            <person name="Schwartzman J.A."/>
            <person name="Enke T.N."/>
            <person name="Saavedra J."/>
            <person name="Cermak N."/>
            <person name="Cordero O.X."/>
        </authorList>
    </citation>
    <scope>NUCLEOTIDE SEQUENCE [LARGE SCALE GENOMIC DNA]</scope>
    <source>
        <strain evidence="2 3">D2M19</strain>
    </source>
</reference>
<protein>
    <submittedName>
        <fullName evidence="2">Helix-turn-helix transcriptional regulator</fullName>
    </submittedName>
</protein>
<sequence length="358" mass="39949">MHNKKLNISPAWVFRTDTNEFFEPVLFRLLESIRDTGKLTMAATAAGISYRHAWNLLNRGGDTLGLPLVVMRKGHGSKLSALGEQLLWAEHRVKARLGPQIDSMTAELNDQIQQLLAGAKPTLRLHASHGYSVALLPELSKQINVNLQYRNPEEALSALNRGECDAASFHLPTCPVLAQQIIHHYQRHLDSNHHRLIRFVTRREGLMMRKGEHPHVRTLQDLSTSGLSFISRDSHSGTRILLNLLLKQQGLAEDSINRTAQQEFTHTAIAAFVASGMAEVGFGVQAAAEQFNLNFIEMASEHYMLIFRKDRLPHETLDQLTALLKSPALIDRINQVPGYAPDNPGEVTTFDTLTAGEP</sequence>
<proteinExistence type="predicted"/>
<dbReference type="PANTHER" id="PTHR38431">
    <property type="entry name" value="BLL2305 PROTEIN"/>
    <property type="match status" value="1"/>
</dbReference>
<evidence type="ECO:0000313" key="3">
    <source>
        <dbReference type="Proteomes" id="UP000753376"/>
    </source>
</evidence>
<evidence type="ECO:0000259" key="1">
    <source>
        <dbReference type="Pfam" id="PF12727"/>
    </source>
</evidence>
<comment type="caution">
    <text evidence="2">The sequence shown here is derived from an EMBL/GenBank/DDBJ whole genome shotgun (WGS) entry which is preliminary data.</text>
</comment>